<feature type="region of interest" description="Disordered" evidence="1">
    <location>
        <begin position="1"/>
        <end position="39"/>
    </location>
</feature>
<feature type="compositionally biased region" description="Basic residues" evidence="1">
    <location>
        <begin position="1"/>
        <end position="10"/>
    </location>
</feature>
<name>L1J406_GUITC</name>
<dbReference type="EMBL" id="JH993011">
    <property type="protein sequence ID" value="EKX43258.1"/>
    <property type="molecule type" value="Genomic_DNA"/>
</dbReference>
<reference evidence="5" key="2">
    <citation type="submission" date="2012-11" db="EMBL/GenBank/DDBJ databases">
        <authorList>
            <person name="Kuo A."/>
            <person name="Curtis B.A."/>
            <person name="Tanifuji G."/>
            <person name="Burki F."/>
            <person name="Gruber A."/>
            <person name="Irimia M."/>
            <person name="Maruyama S."/>
            <person name="Arias M.C."/>
            <person name="Ball S.G."/>
            <person name="Gile G.H."/>
            <person name="Hirakawa Y."/>
            <person name="Hopkins J.F."/>
            <person name="Rensing S.A."/>
            <person name="Schmutz J."/>
            <person name="Symeonidi A."/>
            <person name="Elias M."/>
            <person name="Eveleigh R.J."/>
            <person name="Herman E.K."/>
            <person name="Klute M.J."/>
            <person name="Nakayama T."/>
            <person name="Obornik M."/>
            <person name="Reyes-Prieto A."/>
            <person name="Armbrust E.V."/>
            <person name="Aves S.J."/>
            <person name="Beiko R.G."/>
            <person name="Coutinho P."/>
            <person name="Dacks J.B."/>
            <person name="Durnford D.G."/>
            <person name="Fast N.M."/>
            <person name="Green B.R."/>
            <person name="Grisdale C."/>
            <person name="Hempe F."/>
            <person name="Henrissat B."/>
            <person name="Hoppner M.P."/>
            <person name="Ishida K.-I."/>
            <person name="Kim E."/>
            <person name="Koreny L."/>
            <person name="Kroth P.G."/>
            <person name="Liu Y."/>
            <person name="Malik S.-B."/>
            <person name="Maier U.G."/>
            <person name="McRose D."/>
            <person name="Mock T."/>
            <person name="Neilson J.A."/>
            <person name="Onodera N.T."/>
            <person name="Poole A.M."/>
            <person name="Pritham E.J."/>
            <person name="Richards T.A."/>
            <person name="Rocap G."/>
            <person name="Roy S.W."/>
            <person name="Sarai C."/>
            <person name="Schaack S."/>
            <person name="Shirato S."/>
            <person name="Slamovits C.H."/>
            <person name="Spencer D.F."/>
            <person name="Suzuki S."/>
            <person name="Worden A.Z."/>
            <person name="Zauner S."/>
            <person name="Barry K."/>
            <person name="Bell C."/>
            <person name="Bharti A.K."/>
            <person name="Crow J.A."/>
            <person name="Grimwood J."/>
            <person name="Kramer R."/>
            <person name="Lindquist E."/>
            <person name="Lucas S."/>
            <person name="Salamov A."/>
            <person name="McFadden G.I."/>
            <person name="Lane C.E."/>
            <person name="Keeling P.J."/>
            <person name="Gray M.W."/>
            <person name="Grigoriev I.V."/>
            <person name="Archibald J.M."/>
        </authorList>
    </citation>
    <scope>NUCLEOTIDE SEQUENCE</scope>
    <source>
        <strain evidence="5">CCMP2712</strain>
    </source>
</reference>
<dbReference type="Pfam" id="PF13291">
    <property type="entry name" value="ACT_4"/>
    <property type="match status" value="1"/>
</dbReference>
<dbReference type="HOGENOM" id="CLU_1597588_0_0_1"/>
<feature type="domain" description="ACT" evidence="2">
    <location>
        <begin position="70"/>
        <end position="144"/>
    </location>
</feature>
<evidence type="ECO:0000313" key="4">
    <source>
        <dbReference type="EnsemblProtists" id="EKX43258"/>
    </source>
</evidence>
<evidence type="ECO:0000313" key="5">
    <source>
        <dbReference type="Proteomes" id="UP000011087"/>
    </source>
</evidence>
<dbReference type="KEGG" id="gtt:GUITHDRAFT_110674"/>
<dbReference type="RefSeq" id="XP_005830238.1">
    <property type="nucleotide sequence ID" value="XM_005830181.1"/>
</dbReference>
<evidence type="ECO:0000256" key="1">
    <source>
        <dbReference type="SAM" id="MobiDB-lite"/>
    </source>
</evidence>
<dbReference type="PROSITE" id="PS51671">
    <property type="entry name" value="ACT"/>
    <property type="match status" value="1"/>
</dbReference>
<dbReference type="AlphaFoldDB" id="L1J406"/>
<accession>L1J406</accession>
<reference evidence="4" key="3">
    <citation type="submission" date="2015-06" db="UniProtKB">
        <authorList>
            <consortium name="EnsemblProtists"/>
        </authorList>
    </citation>
    <scope>IDENTIFICATION</scope>
</reference>
<dbReference type="GeneID" id="17299986"/>
<dbReference type="CDD" id="cd04876">
    <property type="entry name" value="ACT_RelA-SpoT"/>
    <property type="match status" value="1"/>
</dbReference>
<sequence>MLSMGKRLRASSREGGASKFTGKDEDEDEDKQPQLTVSRSSCELLLESDVQRHIDVSWDQEAQPTQRPVEIEVECEDSPGMLASMSRAISHASVNIASVVLKKLPAGYGVARFEVMVATQKDLDRVFTKLQGTKGVLHVARSGANARKSKRRRLRSSIVPPNLMSDE</sequence>
<keyword evidence="5" id="KW-1185">Reference proteome</keyword>
<organism evidence="3">
    <name type="scientific">Guillardia theta (strain CCMP2712)</name>
    <name type="common">Cryptophyte</name>
    <dbReference type="NCBI Taxonomy" id="905079"/>
    <lineage>
        <taxon>Eukaryota</taxon>
        <taxon>Cryptophyceae</taxon>
        <taxon>Pyrenomonadales</taxon>
        <taxon>Geminigeraceae</taxon>
        <taxon>Guillardia</taxon>
    </lineage>
</organism>
<dbReference type="InterPro" id="IPR045865">
    <property type="entry name" value="ACT-like_dom_sf"/>
</dbReference>
<gene>
    <name evidence="3" type="ORF">GUITHDRAFT_110674</name>
</gene>
<dbReference type="STRING" id="905079.L1J406"/>
<dbReference type="PaxDb" id="55529-EKX43258"/>
<dbReference type="InterPro" id="IPR002912">
    <property type="entry name" value="ACT_dom"/>
</dbReference>
<proteinExistence type="predicted"/>
<protein>
    <recommendedName>
        <fullName evidence="2">ACT domain-containing protein</fullName>
    </recommendedName>
</protein>
<dbReference type="Gene3D" id="3.30.70.260">
    <property type="match status" value="1"/>
</dbReference>
<dbReference type="SUPFAM" id="SSF55021">
    <property type="entry name" value="ACT-like"/>
    <property type="match status" value="1"/>
</dbReference>
<dbReference type="Proteomes" id="UP000011087">
    <property type="component" value="Unassembled WGS sequence"/>
</dbReference>
<dbReference type="OrthoDB" id="10520943at2759"/>
<evidence type="ECO:0000259" key="2">
    <source>
        <dbReference type="PROSITE" id="PS51671"/>
    </source>
</evidence>
<reference evidence="3 5" key="1">
    <citation type="journal article" date="2012" name="Nature">
        <title>Algal genomes reveal evolutionary mosaicism and the fate of nucleomorphs.</title>
        <authorList>
            <consortium name="DOE Joint Genome Institute"/>
            <person name="Curtis B.A."/>
            <person name="Tanifuji G."/>
            <person name="Burki F."/>
            <person name="Gruber A."/>
            <person name="Irimia M."/>
            <person name="Maruyama S."/>
            <person name="Arias M.C."/>
            <person name="Ball S.G."/>
            <person name="Gile G.H."/>
            <person name="Hirakawa Y."/>
            <person name="Hopkins J.F."/>
            <person name="Kuo A."/>
            <person name="Rensing S.A."/>
            <person name="Schmutz J."/>
            <person name="Symeonidi A."/>
            <person name="Elias M."/>
            <person name="Eveleigh R.J."/>
            <person name="Herman E.K."/>
            <person name="Klute M.J."/>
            <person name="Nakayama T."/>
            <person name="Obornik M."/>
            <person name="Reyes-Prieto A."/>
            <person name="Armbrust E.V."/>
            <person name="Aves S.J."/>
            <person name="Beiko R.G."/>
            <person name="Coutinho P."/>
            <person name="Dacks J.B."/>
            <person name="Durnford D.G."/>
            <person name="Fast N.M."/>
            <person name="Green B.R."/>
            <person name="Grisdale C.J."/>
            <person name="Hempel F."/>
            <person name="Henrissat B."/>
            <person name="Hoppner M.P."/>
            <person name="Ishida K."/>
            <person name="Kim E."/>
            <person name="Koreny L."/>
            <person name="Kroth P.G."/>
            <person name="Liu Y."/>
            <person name="Malik S.B."/>
            <person name="Maier U.G."/>
            <person name="McRose D."/>
            <person name="Mock T."/>
            <person name="Neilson J.A."/>
            <person name="Onodera N.T."/>
            <person name="Poole A.M."/>
            <person name="Pritham E.J."/>
            <person name="Richards T.A."/>
            <person name="Rocap G."/>
            <person name="Roy S.W."/>
            <person name="Sarai C."/>
            <person name="Schaack S."/>
            <person name="Shirato S."/>
            <person name="Slamovits C.H."/>
            <person name="Spencer D.F."/>
            <person name="Suzuki S."/>
            <person name="Worden A.Z."/>
            <person name="Zauner S."/>
            <person name="Barry K."/>
            <person name="Bell C."/>
            <person name="Bharti A.K."/>
            <person name="Crow J.A."/>
            <person name="Grimwood J."/>
            <person name="Kramer R."/>
            <person name="Lindquist E."/>
            <person name="Lucas S."/>
            <person name="Salamov A."/>
            <person name="McFadden G.I."/>
            <person name="Lane C.E."/>
            <person name="Keeling P.J."/>
            <person name="Gray M.W."/>
            <person name="Grigoriev I.V."/>
            <person name="Archibald J.M."/>
        </authorList>
    </citation>
    <scope>NUCLEOTIDE SEQUENCE</scope>
    <source>
        <strain evidence="3 5">CCMP2712</strain>
    </source>
</reference>
<dbReference type="EnsemblProtists" id="EKX43258">
    <property type="protein sequence ID" value="EKX43258"/>
    <property type="gene ID" value="GUITHDRAFT_110674"/>
</dbReference>
<evidence type="ECO:0000313" key="3">
    <source>
        <dbReference type="EMBL" id="EKX43258.1"/>
    </source>
</evidence>